<name>A0ABS1WDJ0_9GAMM</name>
<keyword evidence="2" id="KW-1185">Reference proteome</keyword>
<evidence type="ECO:0000313" key="1">
    <source>
        <dbReference type="EMBL" id="MBL7527431.1"/>
    </source>
</evidence>
<accession>A0ABS1WDJ0</accession>
<evidence type="ECO:0008006" key="3">
    <source>
        <dbReference type="Google" id="ProtNLM"/>
    </source>
</evidence>
<gene>
    <name evidence="1" type="ORF">I5282_12725</name>
</gene>
<proteinExistence type="predicted"/>
<dbReference type="EMBL" id="JADWVN010000026">
    <property type="protein sequence ID" value="MBL7527431.1"/>
    <property type="molecule type" value="Genomic_DNA"/>
</dbReference>
<comment type="caution">
    <text evidence="1">The sequence shown here is derived from an EMBL/GenBank/DDBJ whole genome shotgun (WGS) entry which is preliminary data.</text>
</comment>
<evidence type="ECO:0000313" key="2">
    <source>
        <dbReference type="Proteomes" id="UP000809910"/>
    </source>
</evidence>
<dbReference type="Proteomes" id="UP000809910">
    <property type="component" value="Unassembled WGS sequence"/>
</dbReference>
<reference evidence="1 2" key="1">
    <citation type="submission" date="2020-12" db="EMBL/GenBank/DDBJ databases">
        <title>WGS of Legionella: environmental sample.</title>
        <authorList>
            <person name="Cristino S."/>
            <person name="Girolamini L."/>
            <person name="Salaris S."/>
            <person name="Pascale M.R."/>
            <person name="Mazzotta M."/>
            <person name="Orsini M."/>
            <person name="Grottola A."/>
        </authorList>
    </citation>
    <scope>NUCLEOTIDE SEQUENCE [LARGE SCALE GENOMIC DNA]</scope>
    <source>
        <strain evidence="1 2">30cs62</strain>
    </source>
</reference>
<sequence length="190" mass="21645">MTQEYLLKTICKTLPSKDACNVSFIYSKEQNVIDYSVLSHQKKELLGDGQIRIKDGYVVLQVIVNQEPDKYCYVGTALVEALLEILIMEQLPLHVKLVSLEPSSGFFTKLGFEKDCSVEYNTPKGSKSQNMMIAGQRLEELHQNLLTPNAKSESLTKQFADRNKLRHHSIFVVRHYDNPPTYFASDFGPK</sequence>
<dbReference type="RefSeq" id="WP_203112824.1">
    <property type="nucleotide sequence ID" value="NZ_JADOBG010000022.1"/>
</dbReference>
<protein>
    <recommendedName>
        <fullName evidence="3">N-acetyltransferase domain-containing protein</fullName>
    </recommendedName>
</protein>
<organism evidence="1 2">
    <name type="scientific">Legionella bononiensis</name>
    <dbReference type="NCBI Taxonomy" id="2793102"/>
    <lineage>
        <taxon>Bacteria</taxon>
        <taxon>Pseudomonadati</taxon>
        <taxon>Pseudomonadota</taxon>
        <taxon>Gammaproteobacteria</taxon>
        <taxon>Legionellales</taxon>
        <taxon>Legionellaceae</taxon>
        <taxon>Legionella</taxon>
    </lineage>
</organism>